<accession>C0E3S7</accession>
<dbReference type="HOGENOM" id="CLU_068979_13_2_11"/>
<comment type="caution">
    <text evidence="9">The sequence shown here is derived from an EMBL/GenBank/DDBJ whole genome shotgun (WGS) entry which is preliminary data.</text>
</comment>
<dbReference type="CDD" id="cd01011">
    <property type="entry name" value="nicotinamidase"/>
    <property type="match status" value="1"/>
</dbReference>
<evidence type="ECO:0000256" key="7">
    <source>
        <dbReference type="ARBA" id="ARBA00043224"/>
    </source>
</evidence>
<feature type="domain" description="Isochorismatase-like" evidence="8">
    <location>
        <begin position="7"/>
        <end position="184"/>
    </location>
</feature>
<dbReference type="Gene3D" id="3.40.50.850">
    <property type="entry name" value="Isochorismatase-like"/>
    <property type="match status" value="1"/>
</dbReference>
<dbReference type="Proteomes" id="UP000006247">
    <property type="component" value="Unassembled WGS sequence"/>
</dbReference>
<evidence type="ECO:0000256" key="2">
    <source>
        <dbReference type="ARBA" id="ARBA00022642"/>
    </source>
</evidence>
<protein>
    <recommendedName>
        <fullName evidence="6">nicotinamidase</fullName>
        <ecNumber evidence="6">3.5.1.19</ecNumber>
    </recommendedName>
    <alternativeName>
        <fullName evidence="7">Nicotinamide deamidase</fullName>
    </alternativeName>
</protein>
<dbReference type="AlphaFoldDB" id="C0E3S7"/>
<dbReference type="InterPro" id="IPR000868">
    <property type="entry name" value="Isochorismatase-like_dom"/>
</dbReference>
<keyword evidence="2" id="KW-0662">Pyridine nucleotide biosynthesis</keyword>
<evidence type="ECO:0000313" key="10">
    <source>
        <dbReference type="Proteomes" id="UP000006247"/>
    </source>
</evidence>
<keyword evidence="3" id="KW-0479">Metal-binding</keyword>
<dbReference type="InterPro" id="IPR052347">
    <property type="entry name" value="Isochorismatase_Nicotinamidase"/>
</dbReference>
<evidence type="ECO:0000256" key="1">
    <source>
        <dbReference type="ARBA" id="ARBA00006336"/>
    </source>
</evidence>
<dbReference type="SUPFAM" id="SSF52499">
    <property type="entry name" value="Isochorismatase-like hydrolases"/>
    <property type="match status" value="1"/>
</dbReference>
<dbReference type="EMBL" id="ACEB01000022">
    <property type="protein sequence ID" value="EEG26820.1"/>
    <property type="molecule type" value="Genomic_DNA"/>
</dbReference>
<comment type="pathway">
    <text evidence="5">Cofactor biosynthesis; nicotinate biosynthesis; nicotinate from nicotinamide: step 1/1.</text>
</comment>
<dbReference type="GO" id="GO:0046872">
    <property type="term" value="F:metal ion binding"/>
    <property type="evidence" value="ECO:0007669"/>
    <property type="project" value="UniProtKB-KW"/>
</dbReference>
<dbReference type="PANTHER" id="PTHR11080">
    <property type="entry name" value="PYRAZINAMIDASE/NICOTINAMIDASE"/>
    <property type="match status" value="1"/>
</dbReference>
<evidence type="ECO:0000256" key="4">
    <source>
        <dbReference type="ARBA" id="ARBA00022801"/>
    </source>
</evidence>
<dbReference type="GO" id="GO:0008936">
    <property type="term" value="F:nicotinamidase activity"/>
    <property type="evidence" value="ECO:0007669"/>
    <property type="project" value="UniProtKB-EC"/>
</dbReference>
<evidence type="ECO:0000256" key="6">
    <source>
        <dbReference type="ARBA" id="ARBA00039017"/>
    </source>
</evidence>
<name>C0E3S7_9CORY</name>
<dbReference type="Pfam" id="PF00857">
    <property type="entry name" value="Isochorismatase"/>
    <property type="match status" value="1"/>
</dbReference>
<reference evidence="9 10" key="1">
    <citation type="submission" date="2009-01" db="EMBL/GenBank/DDBJ databases">
        <authorList>
            <person name="Fulton L."/>
            <person name="Clifton S."/>
            <person name="Chinwalla A.T."/>
            <person name="Mitreva M."/>
            <person name="Sodergren E."/>
            <person name="Weinstock G."/>
            <person name="Clifton S."/>
            <person name="Dooling D.J."/>
            <person name="Fulton B."/>
            <person name="Minx P."/>
            <person name="Pepin K.H."/>
            <person name="Johnson M."/>
            <person name="Bhonagiri V."/>
            <person name="Nash W.E."/>
            <person name="Mardis E.R."/>
            <person name="Wilson R.K."/>
        </authorList>
    </citation>
    <scope>NUCLEOTIDE SEQUENCE [LARGE SCALE GENOMIC DNA]</scope>
    <source>
        <strain evidence="9 10">ATCC 33806</strain>
    </source>
</reference>
<keyword evidence="4 9" id="KW-0378">Hydrolase</keyword>
<evidence type="ECO:0000256" key="5">
    <source>
        <dbReference type="ARBA" id="ARBA00037900"/>
    </source>
</evidence>
<evidence type="ECO:0000256" key="3">
    <source>
        <dbReference type="ARBA" id="ARBA00022723"/>
    </source>
</evidence>
<dbReference type="PANTHER" id="PTHR11080:SF2">
    <property type="entry name" value="LD05707P"/>
    <property type="match status" value="1"/>
</dbReference>
<comment type="similarity">
    <text evidence="1">Belongs to the isochorismatase family.</text>
</comment>
<proteinExistence type="inferred from homology"/>
<evidence type="ECO:0000313" key="9">
    <source>
        <dbReference type="EMBL" id="EEG26820.1"/>
    </source>
</evidence>
<gene>
    <name evidence="9" type="ORF">CORMATOL_01642</name>
</gene>
<dbReference type="RefSeq" id="WP_005521397.1">
    <property type="nucleotide sequence ID" value="NZ_EQ973329.1"/>
</dbReference>
<evidence type="ECO:0000259" key="8">
    <source>
        <dbReference type="Pfam" id="PF00857"/>
    </source>
</evidence>
<organism evidence="9 10">
    <name type="scientific">Corynebacterium matruchotii ATCC 33806</name>
    <dbReference type="NCBI Taxonomy" id="566549"/>
    <lineage>
        <taxon>Bacteria</taxon>
        <taxon>Bacillati</taxon>
        <taxon>Actinomycetota</taxon>
        <taxon>Actinomycetes</taxon>
        <taxon>Mycobacteriales</taxon>
        <taxon>Corynebacteriaceae</taxon>
        <taxon>Corynebacterium</taxon>
    </lineage>
</organism>
<dbReference type="EC" id="3.5.1.19" evidence="6"/>
<dbReference type="InterPro" id="IPR036380">
    <property type="entry name" value="Isochorismatase-like_sf"/>
</dbReference>
<sequence length="186" mass="19463">MLELMRALVIVDVQNDFCPGGALGVADGAAVAEGIAEWVKAKDYPVVVTTQDWHIDPGAHFNAEPDFRDSWPVHCVAGSSGAELHSALADVPVTAAFFKGQHSAAYSGFEGATNDGVGLADWLRAHDVDIIDVVGIATDYCVRATVLDALREGFEVRVLTDLVAAVADETGEAALQEMVGAGAQLA</sequence>
<dbReference type="GO" id="GO:0019363">
    <property type="term" value="P:pyridine nucleotide biosynthetic process"/>
    <property type="evidence" value="ECO:0007669"/>
    <property type="project" value="UniProtKB-KW"/>
</dbReference>